<evidence type="ECO:0000313" key="3">
    <source>
        <dbReference type="Proteomes" id="UP000799779"/>
    </source>
</evidence>
<proteinExistence type="predicted"/>
<accession>A0A6A5WPS0</accession>
<feature type="compositionally biased region" description="Basic and acidic residues" evidence="1">
    <location>
        <begin position="229"/>
        <end position="239"/>
    </location>
</feature>
<dbReference type="Proteomes" id="UP000799779">
    <property type="component" value="Unassembled WGS sequence"/>
</dbReference>
<feature type="compositionally biased region" description="Basic and acidic residues" evidence="1">
    <location>
        <begin position="261"/>
        <end position="279"/>
    </location>
</feature>
<feature type="compositionally biased region" description="Polar residues" evidence="1">
    <location>
        <begin position="161"/>
        <end position="178"/>
    </location>
</feature>
<sequence length="285" mass="32053">MSKINFGFALLILVFAVSIASTIIALIYIKWPTISNNTHVYCFRARRIFTRFQECTCNCLRSSTCCLFDACCGRNVEQDRGTGVPASDYNSSTDSSDNDMYRSQPLSQSGDDERFENQDSMERGVGQRRRASDPERQNLTCFPPFTPQENRGLTSILRKPTSVQNRKITWSQDNKPTSNQDKKTTSNQKKKTASTSKQKTTSDQNKASPPAVTFTPGALAAAPKRRDRGRLVHFNDLDRVQGGVEFGGNAEDSDEGGSNEMESRRRKSDERENHKRESDECSLFT</sequence>
<dbReference type="EMBL" id="ML977594">
    <property type="protein sequence ID" value="KAF1999606.1"/>
    <property type="molecule type" value="Genomic_DNA"/>
</dbReference>
<evidence type="ECO:0000313" key="2">
    <source>
        <dbReference type="EMBL" id="KAF1999606.1"/>
    </source>
</evidence>
<organism evidence="2 3">
    <name type="scientific">Amniculicola lignicola CBS 123094</name>
    <dbReference type="NCBI Taxonomy" id="1392246"/>
    <lineage>
        <taxon>Eukaryota</taxon>
        <taxon>Fungi</taxon>
        <taxon>Dikarya</taxon>
        <taxon>Ascomycota</taxon>
        <taxon>Pezizomycotina</taxon>
        <taxon>Dothideomycetes</taxon>
        <taxon>Pleosporomycetidae</taxon>
        <taxon>Pleosporales</taxon>
        <taxon>Amniculicolaceae</taxon>
        <taxon>Amniculicola</taxon>
    </lineage>
</organism>
<evidence type="ECO:0000256" key="1">
    <source>
        <dbReference type="SAM" id="MobiDB-lite"/>
    </source>
</evidence>
<gene>
    <name evidence="2" type="ORF">P154DRAFT_576786</name>
</gene>
<feature type="region of interest" description="Disordered" evidence="1">
    <location>
        <begin position="82"/>
        <end position="285"/>
    </location>
</feature>
<feature type="compositionally biased region" description="Low complexity" evidence="1">
    <location>
        <begin position="193"/>
        <end position="206"/>
    </location>
</feature>
<keyword evidence="3" id="KW-1185">Reference proteome</keyword>
<name>A0A6A5WPS0_9PLEO</name>
<protein>
    <submittedName>
        <fullName evidence="2">Uncharacterized protein</fullName>
    </submittedName>
</protein>
<feature type="compositionally biased region" description="Basic and acidic residues" evidence="1">
    <location>
        <begin position="111"/>
        <end position="122"/>
    </location>
</feature>
<reference evidence="2" key="1">
    <citation type="journal article" date="2020" name="Stud. Mycol.">
        <title>101 Dothideomycetes genomes: a test case for predicting lifestyles and emergence of pathogens.</title>
        <authorList>
            <person name="Haridas S."/>
            <person name="Albert R."/>
            <person name="Binder M."/>
            <person name="Bloem J."/>
            <person name="Labutti K."/>
            <person name="Salamov A."/>
            <person name="Andreopoulos B."/>
            <person name="Baker S."/>
            <person name="Barry K."/>
            <person name="Bills G."/>
            <person name="Bluhm B."/>
            <person name="Cannon C."/>
            <person name="Castanera R."/>
            <person name="Culley D."/>
            <person name="Daum C."/>
            <person name="Ezra D."/>
            <person name="Gonzalez J."/>
            <person name="Henrissat B."/>
            <person name="Kuo A."/>
            <person name="Liang C."/>
            <person name="Lipzen A."/>
            <person name="Lutzoni F."/>
            <person name="Magnuson J."/>
            <person name="Mondo S."/>
            <person name="Nolan M."/>
            <person name="Ohm R."/>
            <person name="Pangilinan J."/>
            <person name="Park H.-J."/>
            <person name="Ramirez L."/>
            <person name="Alfaro M."/>
            <person name="Sun H."/>
            <person name="Tritt A."/>
            <person name="Yoshinaga Y."/>
            <person name="Zwiers L.-H."/>
            <person name="Turgeon B."/>
            <person name="Goodwin S."/>
            <person name="Spatafora J."/>
            <person name="Crous P."/>
            <person name="Grigoriev I."/>
        </authorList>
    </citation>
    <scope>NUCLEOTIDE SEQUENCE</scope>
    <source>
        <strain evidence="2">CBS 123094</strain>
    </source>
</reference>
<dbReference type="AlphaFoldDB" id="A0A6A5WPS0"/>